<dbReference type="EMBL" id="PEDP01000184">
    <property type="protein sequence ID" value="POS87153.1"/>
    <property type="molecule type" value="Genomic_DNA"/>
</dbReference>
<keyword evidence="10 13" id="KW-1133">Transmembrane helix</keyword>
<evidence type="ECO:0000256" key="4">
    <source>
        <dbReference type="ARBA" id="ARBA00022679"/>
    </source>
</evidence>
<evidence type="ECO:0000256" key="14">
    <source>
        <dbReference type="SAM" id="SignalP"/>
    </source>
</evidence>
<feature type="domain" description="RING-type" evidence="15">
    <location>
        <begin position="321"/>
        <end position="363"/>
    </location>
</feature>
<evidence type="ECO:0000259" key="15">
    <source>
        <dbReference type="PROSITE" id="PS50089"/>
    </source>
</evidence>
<keyword evidence="17" id="KW-1185">Reference proteome</keyword>
<evidence type="ECO:0000256" key="8">
    <source>
        <dbReference type="ARBA" id="ARBA00022786"/>
    </source>
</evidence>
<name>A0A2S4PYP5_9PEZI</name>
<keyword evidence="14" id="KW-0732">Signal</keyword>
<proteinExistence type="predicted"/>
<evidence type="ECO:0000256" key="2">
    <source>
        <dbReference type="ARBA" id="ARBA00004141"/>
    </source>
</evidence>
<evidence type="ECO:0000313" key="17">
    <source>
        <dbReference type="Proteomes" id="UP000237438"/>
    </source>
</evidence>
<dbReference type="OrthoDB" id="8062037at2759"/>
<keyword evidence="8" id="KW-0833">Ubl conjugation pathway</keyword>
<evidence type="ECO:0000313" key="16">
    <source>
        <dbReference type="EMBL" id="POS87153.1"/>
    </source>
</evidence>
<dbReference type="PANTHER" id="PTHR45977">
    <property type="entry name" value="TARGET OF ERK KINASE MPK-1"/>
    <property type="match status" value="1"/>
</dbReference>
<evidence type="ECO:0000256" key="11">
    <source>
        <dbReference type="ARBA" id="ARBA00023136"/>
    </source>
</evidence>
<feature type="signal peptide" evidence="14">
    <location>
        <begin position="1"/>
        <end position="18"/>
    </location>
</feature>
<accession>A0A2S4PYP5</accession>
<evidence type="ECO:0000256" key="7">
    <source>
        <dbReference type="ARBA" id="ARBA00022771"/>
    </source>
</evidence>
<comment type="subcellular location">
    <subcellularLocation>
        <location evidence="2">Membrane</location>
        <topology evidence="2">Multi-pass membrane protein</topology>
    </subcellularLocation>
</comment>
<keyword evidence="9" id="KW-0862">Zinc</keyword>
<dbReference type="GO" id="GO:0061630">
    <property type="term" value="F:ubiquitin protein ligase activity"/>
    <property type="evidence" value="ECO:0007669"/>
    <property type="project" value="UniProtKB-EC"/>
</dbReference>
<dbReference type="InterPro" id="IPR001841">
    <property type="entry name" value="Znf_RING"/>
</dbReference>
<evidence type="ECO:0000256" key="9">
    <source>
        <dbReference type="ARBA" id="ARBA00022833"/>
    </source>
</evidence>
<comment type="catalytic activity">
    <reaction evidence="1">
        <text>S-ubiquitinyl-[E2 ubiquitin-conjugating enzyme]-L-cysteine + [acceptor protein]-L-lysine = [E2 ubiquitin-conjugating enzyme]-L-cysteine + N(6)-ubiquitinyl-[acceptor protein]-L-lysine.</text>
        <dbReference type="EC" id="2.3.2.27"/>
    </reaction>
</comment>
<keyword evidence="5 13" id="KW-0812">Transmembrane</keyword>
<dbReference type="GO" id="GO:0006511">
    <property type="term" value="P:ubiquitin-dependent protein catabolic process"/>
    <property type="evidence" value="ECO:0007669"/>
    <property type="project" value="TreeGrafter"/>
</dbReference>
<dbReference type="GO" id="GO:0016020">
    <property type="term" value="C:membrane"/>
    <property type="evidence" value="ECO:0007669"/>
    <property type="project" value="UniProtKB-SubCell"/>
</dbReference>
<keyword evidence="7 12" id="KW-0863">Zinc-finger</keyword>
<evidence type="ECO:0000256" key="12">
    <source>
        <dbReference type="PROSITE-ProRule" id="PRU00175"/>
    </source>
</evidence>
<feature type="chain" id="PRO_5015604607" description="RING-type E3 ubiquitin transferase" evidence="14">
    <location>
        <begin position="19"/>
        <end position="480"/>
    </location>
</feature>
<dbReference type="EC" id="2.3.2.27" evidence="3"/>
<dbReference type="GO" id="GO:0008270">
    <property type="term" value="F:zinc ion binding"/>
    <property type="evidence" value="ECO:0007669"/>
    <property type="project" value="UniProtKB-KW"/>
</dbReference>
<evidence type="ECO:0000256" key="13">
    <source>
        <dbReference type="SAM" id="Phobius"/>
    </source>
</evidence>
<evidence type="ECO:0000256" key="1">
    <source>
        <dbReference type="ARBA" id="ARBA00000900"/>
    </source>
</evidence>
<dbReference type="STRING" id="225359.A0A2S4PYP5"/>
<evidence type="ECO:0000256" key="3">
    <source>
        <dbReference type="ARBA" id="ARBA00012483"/>
    </source>
</evidence>
<reference evidence="16 17" key="1">
    <citation type="submission" date="2017-10" db="EMBL/GenBank/DDBJ databases">
        <title>Development of genomic resources for the powdery mildew, Erysiphe pulchra.</title>
        <authorList>
            <person name="Wadl P.A."/>
            <person name="Mack B.M."/>
            <person name="Moore G."/>
            <person name="Beltz S.B."/>
        </authorList>
    </citation>
    <scope>NUCLEOTIDE SEQUENCE [LARGE SCALE GENOMIC DNA]</scope>
    <source>
        <strain evidence="16">Cflorida</strain>
    </source>
</reference>
<dbReference type="AlphaFoldDB" id="A0A2S4PYP5"/>
<keyword evidence="11 13" id="KW-0472">Membrane</keyword>
<dbReference type="SUPFAM" id="SSF57850">
    <property type="entry name" value="RING/U-box"/>
    <property type="match status" value="1"/>
</dbReference>
<feature type="transmembrane region" description="Helical" evidence="13">
    <location>
        <begin position="204"/>
        <end position="225"/>
    </location>
</feature>
<dbReference type="GO" id="GO:0016567">
    <property type="term" value="P:protein ubiquitination"/>
    <property type="evidence" value="ECO:0007669"/>
    <property type="project" value="TreeGrafter"/>
</dbReference>
<dbReference type="Gene3D" id="3.30.40.10">
    <property type="entry name" value="Zinc/RING finger domain, C3HC4 (zinc finger)"/>
    <property type="match status" value="1"/>
</dbReference>
<organism evidence="16 17">
    <name type="scientific">Erysiphe pulchra</name>
    <dbReference type="NCBI Taxonomy" id="225359"/>
    <lineage>
        <taxon>Eukaryota</taxon>
        <taxon>Fungi</taxon>
        <taxon>Dikarya</taxon>
        <taxon>Ascomycota</taxon>
        <taxon>Pezizomycotina</taxon>
        <taxon>Leotiomycetes</taxon>
        <taxon>Erysiphales</taxon>
        <taxon>Erysiphaceae</taxon>
        <taxon>Erysiphe</taxon>
    </lineage>
</organism>
<dbReference type="Pfam" id="PF13639">
    <property type="entry name" value="zf-RING_2"/>
    <property type="match status" value="1"/>
</dbReference>
<dbReference type="PROSITE" id="PS50089">
    <property type="entry name" value="ZF_RING_2"/>
    <property type="match status" value="1"/>
</dbReference>
<keyword evidence="6" id="KW-0479">Metal-binding</keyword>
<gene>
    <name evidence="16" type="ORF">EPUL_001254</name>
</gene>
<dbReference type="PANTHER" id="PTHR45977:SF4">
    <property type="entry name" value="RING-TYPE DOMAIN-CONTAINING PROTEIN"/>
    <property type="match status" value="1"/>
</dbReference>
<dbReference type="SMART" id="SM00184">
    <property type="entry name" value="RING"/>
    <property type="match status" value="1"/>
</dbReference>
<sequence length="480" mass="52434">MLHSIFVLLLLSVTITSAQSVGPTNDTLPDRETKSAFVLRLSGGALLEEKSYVVVPLTVAAGKGQSAVAISTYNIQGRFNIDYPVGNLTNSDIVFISCDSADPNRNANELVGSAAAQNPQAIVLYSFSSNACSHSGDFNYQSIYSLTTKGDTQDLISVASSPSEIANPVRAIISPSASSNIETPVMDTNIEGGPAPTTAVAMSILYSITGIITLLFLVIIATGAIRAHRHPERYGPRNSAFPGRPGQSRAKGLARAMLETLPIIKFEDPKPLKDENDLKCKENSFNVSCRLEEGKMKKMESALKGGTVESDSEIYEGDLGCSICTEDFIAGEDLRVLPCNHKYHPVCIDPWLLDVCGTCPLCRHDLRPVTSNSSGISVAEGLPPPLSAIDEQRYYSDNQEYSSRRNRINRFFDLNRLRQAPPDESIAALRQLRQQTQSQTVSINVEDTEERSRSARLTKRLKDVFRIRTRTQTAQLLSSD</sequence>
<dbReference type="Proteomes" id="UP000237438">
    <property type="component" value="Unassembled WGS sequence"/>
</dbReference>
<protein>
    <recommendedName>
        <fullName evidence="3">RING-type E3 ubiquitin transferase</fullName>
        <ecNumber evidence="3">2.3.2.27</ecNumber>
    </recommendedName>
</protein>
<evidence type="ECO:0000256" key="6">
    <source>
        <dbReference type="ARBA" id="ARBA00022723"/>
    </source>
</evidence>
<comment type="caution">
    <text evidence="16">The sequence shown here is derived from an EMBL/GenBank/DDBJ whole genome shotgun (WGS) entry which is preliminary data.</text>
</comment>
<evidence type="ECO:0000256" key="10">
    <source>
        <dbReference type="ARBA" id="ARBA00022989"/>
    </source>
</evidence>
<keyword evidence="4" id="KW-0808">Transferase</keyword>
<dbReference type="InterPro" id="IPR013083">
    <property type="entry name" value="Znf_RING/FYVE/PHD"/>
</dbReference>
<dbReference type="CDD" id="cd16454">
    <property type="entry name" value="RING-H2_PA-TM-RING"/>
    <property type="match status" value="1"/>
</dbReference>
<evidence type="ECO:0000256" key="5">
    <source>
        <dbReference type="ARBA" id="ARBA00022692"/>
    </source>
</evidence>